<reference evidence="1 2" key="1">
    <citation type="submission" date="2018-03" db="EMBL/GenBank/DDBJ databases">
        <title>Genomic Encyclopedia of Archaeal and Bacterial Type Strains, Phase II (KMG-II): from individual species to whole genera.</title>
        <authorList>
            <person name="Goeker M."/>
        </authorList>
    </citation>
    <scope>NUCLEOTIDE SEQUENCE [LARGE SCALE GENOMIC DNA]</scope>
    <source>
        <strain evidence="1 2">DSM 44720</strain>
    </source>
</reference>
<dbReference type="EMBL" id="PVTF01000017">
    <property type="protein sequence ID" value="PRY34267.1"/>
    <property type="molecule type" value="Genomic_DNA"/>
</dbReference>
<protein>
    <submittedName>
        <fullName evidence="1">Uncharacterized protein</fullName>
    </submittedName>
</protein>
<gene>
    <name evidence="1" type="ORF">CLV43_11740</name>
</gene>
<evidence type="ECO:0000313" key="1">
    <source>
        <dbReference type="EMBL" id="PRY34267.1"/>
    </source>
</evidence>
<dbReference type="RefSeq" id="WP_170156230.1">
    <property type="nucleotide sequence ID" value="NZ_PVTF01000017.1"/>
</dbReference>
<accession>A0A2T0SLH5</accession>
<keyword evidence="2" id="KW-1185">Reference proteome</keyword>
<evidence type="ECO:0000313" key="2">
    <source>
        <dbReference type="Proteomes" id="UP000239494"/>
    </source>
</evidence>
<name>A0A2T0SLH5_9PSEU</name>
<sequence>MSGQHEGTTPEERRRRRKAAIVRWSAAGRWVLRVALLVHKVVEIVVDSFPDS</sequence>
<proteinExistence type="predicted"/>
<comment type="caution">
    <text evidence="1">The sequence shown here is derived from an EMBL/GenBank/DDBJ whole genome shotgun (WGS) entry which is preliminary data.</text>
</comment>
<organism evidence="1 2">
    <name type="scientific">Umezawaea tangerina</name>
    <dbReference type="NCBI Taxonomy" id="84725"/>
    <lineage>
        <taxon>Bacteria</taxon>
        <taxon>Bacillati</taxon>
        <taxon>Actinomycetota</taxon>
        <taxon>Actinomycetes</taxon>
        <taxon>Pseudonocardiales</taxon>
        <taxon>Pseudonocardiaceae</taxon>
        <taxon>Umezawaea</taxon>
    </lineage>
</organism>
<dbReference type="AlphaFoldDB" id="A0A2T0SLH5"/>
<dbReference type="Proteomes" id="UP000239494">
    <property type="component" value="Unassembled WGS sequence"/>
</dbReference>